<dbReference type="GO" id="GO:1990189">
    <property type="term" value="F:protein N-terminal-serine acetyltransferase activity"/>
    <property type="evidence" value="ECO:0007669"/>
    <property type="project" value="TreeGrafter"/>
</dbReference>
<sequence length="230" mass="26218">MKPPVGPPVEVRQAQPPPSTKITGRLVDLEPLTTGHIDDLYPIIGTSDQAALWTYIPKGPFPDKPAFTEFMTMNVQSKDPFFYAVLDRNTQKPIGFFSLLRIDRTNRVIEIGFIVFSLLLQRTTAATEAVYLLARTVFEELGYRRFEWKCDNLNQPSKRAAARFGFTAEGVFRQHLIVKGRNRDTAWFSILDSEWPGVKHAFESWLDPGNFDAQGKQVHSLVELRRSAEF</sequence>
<evidence type="ECO:0000313" key="3">
    <source>
        <dbReference type="EMBL" id="EPS29762.1"/>
    </source>
</evidence>
<dbReference type="InterPro" id="IPR051908">
    <property type="entry name" value="Ribosomal_N-acetyltransferase"/>
</dbReference>
<dbReference type="AlphaFoldDB" id="S8B5B8"/>
<dbReference type="PANTHER" id="PTHR43441:SF2">
    <property type="entry name" value="FAMILY ACETYLTRANSFERASE, PUTATIVE (AFU_ORTHOLOGUE AFUA_7G00850)-RELATED"/>
    <property type="match status" value="1"/>
</dbReference>
<organism evidence="3 4">
    <name type="scientific">Penicillium oxalicum (strain 114-2 / CGMCC 5302)</name>
    <name type="common">Penicillium decumbens</name>
    <dbReference type="NCBI Taxonomy" id="933388"/>
    <lineage>
        <taxon>Eukaryota</taxon>
        <taxon>Fungi</taxon>
        <taxon>Dikarya</taxon>
        <taxon>Ascomycota</taxon>
        <taxon>Pezizomycotina</taxon>
        <taxon>Eurotiomycetes</taxon>
        <taxon>Eurotiomycetidae</taxon>
        <taxon>Eurotiales</taxon>
        <taxon>Aspergillaceae</taxon>
        <taxon>Penicillium</taxon>
    </lineage>
</organism>
<dbReference type="OrthoDB" id="41238at2759"/>
<evidence type="ECO:0000256" key="1">
    <source>
        <dbReference type="SAM" id="MobiDB-lite"/>
    </source>
</evidence>
<feature type="domain" description="N-acetyltransferase" evidence="2">
    <location>
        <begin position="27"/>
        <end position="184"/>
    </location>
</feature>
<dbReference type="FunFam" id="3.40.630.30:FF:000047">
    <property type="entry name" value="Acetyltransferase, GNAT family"/>
    <property type="match status" value="1"/>
</dbReference>
<dbReference type="HOGENOM" id="CLU_013985_1_2_1"/>
<proteinExistence type="predicted"/>
<dbReference type="PANTHER" id="PTHR43441">
    <property type="entry name" value="RIBOSOMAL-PROTEIN-SERINE ACETYLTRANSFERASE"/>
    <property type="match status" value="1"/>
</dbReference>
<dbReference type="EMBL" id="KB644412">
    <property type="protein sequence ID" value="EPS29762.1"/>
    <property type="molecule type" value="Genomic_DNA"/>
</dbReference>
<feature type="region of interest" description="Disordered" evidence="1">
    <location>
        <begin position="1"/>
        <end position="23"/>
    </location>
</feature>
<name>S8B5B8_PENO1</name>
<dbReference type="Pfam" id="PF13302">
    <property type="entry name" value="Acetyltransf_3"/>
    <property type="match status" value="1"/>
</dbReference>
<dbReference type="Gene3D" id="3.40.630.30">
    <property type="match status" value="1"/>
</dbReference>
<dbReference type="InterPro" id="IPR016181">
    <property type="entry name" value="Acyl_CoA_acyltransferase"/>
</dbReference>
<accession>S8B5B8</accession>
<gene>
    <name evidence="3" type="ORF">PDE_04712</name>
</gene>
<keyword evidence="4" id="KW-1185">Reference proteome</keyword>
<dbReference type="GO" id="GO:0008999">
    <property type="term" value="F:protein-N-terminal-alanine acetyltransferase activity"/>
    <property type="evidence" value="ECO:0007669"/>
    <property type="project" value="TreeGrafter"/>
</dbReference>
<reference evidence="3 4" key="1">
    <citation type="journal article" date="2013" name="PLoS ONE">
        <title>Genomic and secretomic analyses reveal unique features of the lignocellulolytic enzyme system of Penicillium decumbens.</title>
        <authorList>
            <person name="Liu G."/>
            <person name="Zhang L."/>
            <person name="Wei X."/>
            <person name="Zou G."/>
            <person name="Qin Y."/>
            <person name="Ma L."/>
            <person name="Li J."/>
            <person name="Zheng H."/>
            <person name="Wang S."/>
            <person name="Wang C."/>
            <person name="Xun L."/>
            <person name="Zhao G.-P."/>
            <person name="Zhou Z."/>
            <person name="Qu Y."/>
        </authorList>
    </citation>
    <scope>NUCLEOTIDE SEQUENCE [LARGE SCALE GENOMIC DNA]</scope>
    <source>
        <strain evidence="4">114-2 / CGMCC 5302</strain>
    </source>
</reference>
<evidence type="ECO:0000313" key="4">
    <source>
        <dbReference type="Proteomes" id="UP000019376"/>
    </source>
</evidence>
<dbReference type="PhylomeDB" id="S8B5B8"/>
<dbReference type="Proteomes" id="UP000019376">
    <property type="component" value="Unassembled WGS sequence"/>
</dbReference>
<dbReference type="InterPro" id="IPR000182">
    <property type="entry name" value="GNAT_dom"/>
</dbReference>
<protein>
    <recommendedName>
        <fullName evidence="2">N-acetyltransferase domain-containing protein</fullName>
    </recommendedName>
</protein>
<evidence type="ECO:0000259" key="2">
    <source>
        <dbReference type="PROSITE" id="PS51186"/>
    </source>
</evidence>
<dbReference type="eggNOG" id="ENOG502RYBC">
    <property type="taxonomic scope" value="Eukaryota"/>
</dbReference>
<dbReference type="SUPFAM" id="SSF55729">
    <property type="entry name" value="Acyl-CoA N-acyltransferases (Nat)"/>
    <property type="match status" value="1"/>
</dbReference>
<dbReference type="PROSITE" id="PS51186">
    <property type="entry name" value="GNAT"/>
    <property type="match status" value="1"/>
</dbReference>